<organism evidence="1 2">
    <name type="scientific">Anaerocolumna aminovalerica</name>
    <dbReference type="NCBI Taxonomy" id="1527"/>
    <lineage>
        <taxon>Bacteria</taxon>
        <taxon>Bacillati</taxon>
        <taxon>Bacillota</taxon>
        <taxon>Clostridia</taxon>
        <taxon>Lachnospirales</taxon>
        <taxon>Lachnospiraceae</taxon>
        <taxon>Anaerocolumna</taxon>
    </lineage>
</organism>
<proteinExistence type="predicted"/>
<dbReference type="Proteomes" id="UP000198806">
    <property type="component" value="Unassembled WGS sequence"/>
</dbReference>
<gene>
    <name evidence="1" type="ORF">SAMN04489757_10123</name>
</gene>
<protein>
    <recommendedName>
        <fullName evidence="3">Carrier domain-containing protein</fullName>
    </recommendedName>
</protein>
<dbReference type="STRING" id="1527.SAMN04489757_10123"/>
<keyword evidence="2" id="KW-1185">Reference proteome</keyword>
<evidence type="ECO:0008006" key="3">
    <source>
        <dbReference type="Google" id="ProtNLM"/>
    </source>
</evidence>
<evidence type="ECO:0000313" key="2">
    <source>
        <dbReference type="Proteomes" id="UP000198806"/>
    </source>
</evidence>
<dbReference type="EMBL" id="FOWD01000001">
    <property type="protein sequence ID" value="SFN74422.1"/>
    <property type="molecule type" value="Genomic_DNA"/>
</dbReference>
<sequence length="80" mass="9314">MEKQQIKEKIIHIFESVLNRQIDDCTKNVFGYEINLSAREMACVCIEIQKLFNIDLNELVEIYHTATVDCLTDCIFSLTN</sequence>
<accession>A0A1I5BIC3</accession>
<evidence type="ECO:0000313" key="1">
    <source>
        <dbReference type="EMBL" id="SFN74422.1"/>
    </source>
</evidence>
<reference evidence="1 2" key="1">
    <citation type="submission" date="2016-10" db="EMBL/GenBank/DDBJ databases">
        <authorList>
            <person name="de Groot N.N."/>
        </authorList>
    </citation>
    <scope>NUCLEOTIDE SEQUENCE [LARGE SCALE GENOMIC DNA]</scope>
    <source>
        <strain evidence="1 2">DSM 1283</strain>
    </source>
</reference>
<name>A0A1I5BIC3_9FIRM</name>
<dbReference type="RefSeq" id="WP_091683371.1">
    <property type="nucleotide sequence ID" value="NZ_BAABFM010000003.1"/>
</dbReference>
<dbReference type="AlphaFoldDB" id="A0A1I5BIC3"/>